<protein>
    <recommendedName>
        <fullName evidence="4">DUF748 domain-containing protein</fullName>
    </recommendedName>
</protein>
<comment type="caution">
    <text evidence="2">The sequence shown here is derived from an EMBL/GenBank/DDBJ whole genome shotgun (WGS) entry which is preliminary data.</text>
</comment>
<evidence type="ECO:0000256" key="1">
    <source>
        <dbReference type="SAM" id="Phobius"/>
    </source>
</evidence>
<accession>A0A928ZV92</accession>
<gene>
    <name evidence="2" type="ORF">IQ260_15625</name>
</gene>
<dbReference type="PANTHER" id="PTHR34457:SF3">
    <property type="entry name" value="PROTEIN TIC236, CHLOROPLASTIC"/>
    <property type="match status" value="1"/>
</dbReference>
<keyword evidence="3" id="KW-1185">Reference proteome</keyword>
<keyword evidence="1" id="KW-1133">Transmembrane helix</keyword>
<name>A0A928ZV92_LEPEC</name>
<evidence type="ECO:0000313" key="2">
    <source>
        <dbReference type="EMBL" id="MBE9068081.1"/>
    </source>
</evidence>
<dbReference type="AlphaFoldDB" id="A0A928ZV92"/>
<proteinExistence type="predicted"/>
<dbReference type="EMBL" id="JADEXP010000140">
    <property type="protein sequence ID" value="MBE9068081.1"/>
    <property type="molecule type" value="Genomic_DNA"/>
</dbReference>
<evidence type="ECO:0008006" key="4">
    <source>
        <dbReference type="Google" id="ProtNLM"/>
    </source>
</evidence>
<sequence length="1075" mass="112965">MTSPNADRPPESRRFWKIAAISLGAGTLIVGTAAIAGAWIFINRGLTPLLERRLSILLERELELGELEGISWNGLRVGPSKLNATETDPTYATADAVEVGFSPLQVLFERELDIDLRLIGAQGYLEQHPEEGWIGVDVPTFEPPPEEPLVKVRLDAIDIAASQITLVPLPADGDPPAPLLMTDLNGSVVIEPVQVNGQDSQRIEFDATTTPPEGGDLEITVAVLPTASGNSARPIQQEIRLGIGGEGVAAEPVMAFLLPTLGQKNLPIAATAGRVSGQWTISFLPEQPVTVEGAGSVDNGQLQLASLPSTGLWGNTIDDIDVTARFKGTTITVDSATGSYADLAATATGTVDWTGDYDLVAQVADVDLEQLLERAEVDSPIVLSGVFDNTVAITGPMLQPKLSADVAAIGPVTVDRVVLNDLNANVVMQSDRIENLLDTVTVTQVKATPELGGQVTGSGVLSLAQLAQGGPPDLNFQLTATDVSGDAIASLYDVEQLPVTLGIVSATATIIGPPDALETRINGQAPSLAYGGQIYPTTATAIFANGGLTIPQALVQVGAGTLTGNGKVGNDSWQANIVANNVDLQTLGIAQTLPGNLNADVALAGPLQGASLENLLALGNYSLQLADGSVQGDVELRDGGWRTDATLNALGLGQFSPQLRGNTSGTVSLAGRLDALALDSLQGNGDLTFSAGLAGLAPQLAGLDAPLRSQFTWTGQELLIEEARSAQLTAQGVISPQLEGNQFQGIRGFVLDLDADRYPLALLPSPVALDGFASFEGRVVGTPSSPQLNGTLRLAEFAINQVAFDPLLLGSVNYQPQTGLAVDLEGQNGPVTVGGVADGIAINFQTPRNLDFDVRWQGAQAVGRTDGDVLRATLQDLPLQALGLPAVARLGGGLRGTLSSQGEWVVDLNRQTFVGDVFIDQPRLGYLNAQQLTGQLAYRDRQIFIEQGELIVNACSQRLVMTGSLPSHCITEDIDSIYRFNGAVALDTLAYNANVSVENGNIKDVFTALAITDLEDLIQTFQSPVWLENPPTADEIPEILATESAGNEQASLQDQLRRLSEIQALQDKIALAEAE</sequence>
<feature type="transmembrane region" description="Helical" evidence="1">
    <location>
        <begin position="18"/>
        <end position="42"/>
    </location>
</feature>
<dbReference type="Proteomes" id="UP000615026">
    <property type="component" value="Unassembled WGS sequence"/>
</dbReference>
<dbReference type="InterPro" id="IPR053022">
    <property type="entry name" value="Chloroplast_translocon_comp"/>
</dbReference>
<dbReference type="PANTHER" id="PTHR34457">
    <property type="entry name" value="EMBRYO DEFECTIVE 2410"/>
    <property type="match status" value="1"/>
</dbReference>
<dbReference type="RefSeq" id="WP_193994032.1">
    <property type="nucleotide sequence ID" value="NZ_JADEXP010000140.1"/>
</dbReference>
<reference evidence="2" key="1">
    <citation type="submission" date="2020-10" db="EMBL/GenBank/DDBJ databases">
        <authorList>
            <person name="Castelo-Branco R."/>
            <person name="Eusebio N."/>
            <person name="Adriana R."/>
            <person name="Vieira A."/>
            <person name="Brugerolle De Fraissinette N."/>
            <person name="Rezende De Castro R."/>
            <person name="Schneider M.P."/>
            <person name="Vasconcelos V."/>
            <person name="Leao P.N."/>
        </authorList>
    </citation>
    <scope>NUCLEOTIDE SEQUENCE</scope>
    <source>
        <strain evidence="2">LEGE 11479</strain>
    </source>
</reference>
<keyword evidence="1" id="KW-0812">Transmembrane</keyword>
<evidence type="ECO:0000313" key="3">
    <source>
        <dbReference type="Proteomes" id="UP000615026"/>
    </source>
</evidence>
<keyword evidence="1" id="KW-0472">Membrane</keyword>
<feature type="non-terminal residue" evidence="2">
    <location>
        <position position="1075"/>
    </location>
</feature>
<organism evidence="2 3">
    <name type="scientific">Leptolyngbya cf. ectocarpi LEGE 11479</name>
    <dbReference type="NCBI Taxonomy" id="1828722"/>
    <lineage>
        <taxon>Bacteria</taxon>
        <taxon>Bacillati</taxon>
        <taxon>Cyanobacteriota</taxon>
        <taxon>Cyanophyceae</taxon>
        <taxon>Leptolyngbyales</taxon>
        <taxon>Leptolyngbyaceae</taxon>
        <taxon>Leptolyngbya group</taxon>
        <taxon>Leptolyngbya</taxon>
    </lineage>
</organism>